<gene>
    <name evidence="9" type="ORF">SASPL_149837</name>
</gene>
<feature type="compositionally biased region" description="Basic and acidic residues" evidence="8">
    <location>
        <begin position="376"/>
        <end position="393"/>
    </location>
</feature>
<keyword evidence="3" id="KW-0227">DNA damage</keyword>
<dbReference type="AlphaFoldDB" id="A0A8X8W6C9"/>
<keyword evidence="5" id="KW-0234">DNA repair</keyword>
<reference evidence="9" key="2">
    <citation type="submission" date="2020-08" db="EMBL/GenBank/DDBJ databases">
        <title>Plant Genome Project.</title>
        <authorList>
            <person name="Zhang R.-G."/>
        </authorList>
    </citation>
    <scope>NUCLEOTIDE SEQUENCE</scope>
    <source>
        <strain evidence="9">Huo1</strain>
        <tissue evidence="9">Leaf</tissue>
    </source>
</reference>
<evidence type="ECO:0000313" key="9">
    <source>
        <dbReference type="EMBL" id="KAG6388411.1"/>
    </source>
</evidence>
<keyword evidence="2" id="KW-0132">Cell division</keyword>
<evidence type="ECO:0000256" key="5">
    <source>
        <dbReference type="ARBA" id="ARBA00023204"/>
    </source>
</evidence>
<evidence type="ECO:0000313" key="10">
    <source>
        <dbReference type="Proteomes" id="UP000298416"/>
    </source>
</evidence>
<proteinExistence type="predicted"/>
<keyword evidence="7" id="KW-0131">Cell cycle</keyword>
<organism evidence="9">
    <name type="scientific">Salvia splendens</name>
    <name type="common">Scarlet sage</name>
    <dbReference type="NCBI Taxonomy" id="180675"/>
    <lineage>
        <taxon>Eukaryota</taxon>
        <taxon>Viridiplantae</taxon>
        <taxon>Streptophyta</taxon>
        <taxon>Embryophyta</taxon>
        <taxon>Tracheophyta</taxon>
        <taxon>Spermatophyta</taxon>
        <taxon>Magnoliopsida</taxon>
        <taxon>eudicotyledons</taxon>
        <taxon>Gunneridae</taxon>
        <taxon>Pentapetalae</taxon>
        <taxon>asterids</taxon>
        <taxon>lamiids</taxon>
        <taxon>Lamiales</taxon>
        <taxon>Lamiaceae</taxon>
        <taxon>Nepetoideae</taxon>
        <taxon>Mentheae</taxon>
        <taxon>Salviinae</taxon>
        <taxon>Salvia</taxon>
        <taxon>Salvia subgen. Calosphace</taxon>
        <taxon>core Calosphace</taxon>
    </lineage>
</organism>
<dbReference type="PANTHER" id="PTHR12663:SF62">
    <property type="match status" value="1"/>
</dbReference>
<dbReference type="SUPFAM" id="SSF48371">
    <property type="entry name" value="ARM repeat"/>
    <property type="match status" value="1"/>
</dbReference>
<accession>A0A8X8W6C9</accession>
<dbReference type="GO" id="GO:0035825">
    <property type="term" value="P:homologous recombination"/>
    <property type="evidence" value="ECO:0007669"/>
    <property type="project" value="UniProtKB-ARBA"/>
</dbReference>
<keyword evidence="10" id="KW-1185">Reference proteome</keyword>
<evidence type="ECO:0000256" key="2">
    <source>
        <dbReference type="ARBA" id="ARBA00022618"/>
    </source>
</evidence>
<name>A0A8X8W6C9_SALSN</name>
<evidence type="ECO:0000256" key="3">
    <source>
        <dbReference type="ARBA" id="ARBA00022763"/>
    </source>
</evidence>
<sequence>MLETTVWSCIFSSSGYNGIALRNSYFSGNIVKYTTEKRNRRLHSLSRNMSDAGAPDSSFVENLKKFLKKYGAELLKPYHFTEELIKRLDNLEYLLLKTPLEHKKLVEAFLQPSKEALITEDLIKHNKLDIIVSVASCISLIIKILAPDESFGDDSMKEFFYIANSAFERLPFMHGRVYSKVVSILKSMSLSQSCVMMLDLELYNTIDHMFHLFLNGIRTEHPHEVFISMEKIMMTIIHNNVDNDKFSLVLVKILLNNLRRENQNVAPVSFKLAENTLKNCSSDLKTYLPEAVRCLDVPIEDYAEAVVSLFQDVTQKHIMGSNDTVENVSYPGKSGLETEADLCNLSEGNGTQNSKNKLYYENQGVTSHCFDDPDEAGKAMHGQQEQKPEELHIGRKRIRRPSSLQKAEEGYDPFWMLIDWKSMKSVHKKNKNINFPAKTKT</sequence>
<dbReference type="GO" id="GO:0007064">
    <property type="term" value="P:mitotic sister chromatid cohesion"/>
    <property type="evidence" value="ECO:0007669"/>
    <property type="project" value="InterPro"/>
</dbReference>
<evidence type="ECO:0000256" key="4">
    <source>
        <dbReference type="ARBA" id="ARBA00022776"/>
    </source>
</evidence>
<dbReference type="InterPro" id="IPR039776">
    <property type="entry name" value="Pds5"/>
</dbReference>
<feature type="region of interest" description="Disordered" evidence="8">
    <location>
        <begin position="376"/>
        <end position="405"/>
    </location>
</feature>
<evidence type="ECO:0000256" key="8">
    <source>
        <dbReference type="SAM" id="MobiDB-lite"/>
    </source>
</evidence>
<protein>
    <submittedName>
        <fullName evidence="9">Uncharacterized protein</fullName>
    </submittedName>
</protein>
<comment type="subcellular location">
    <subcellularLocation>
        <location evidence="1">Nucleus</location>
    </subcellularLocation>
</comment>
<dbReference type="GO" id="GO:0006281">
    <property type="term" value="P:DNA repair"/>
    <property type="evidence" value="ECO:0007669"/>
    <property type="project" value="UniProtKB-KW"/>
</dbReference>
<keyword evidence="6" id="KW-0539">Nucleus</keyword>
<reference evidence="9" key="1">
    <citation type="submission" date="2018-01" db="EMBL/GenBank/DDBJ databases">
        <authorList>
            <person name="Mao J.F."/>
        </authorList>
    </citation>
    <scope>NUCLEOTIDE SEQUENCE</scope>
    <source>
        <strain evidence="9">Huo1</strain>
        <tissue evidence="9">Leaf</tissue>
    </source>
</reference>
<evidence type="ECO:0000256" key="1">
    <source>
        <dbReference type="ARBA" id="ARBA00004123"/>
    </source>
</evidence>
<evidence type="ECO:0000256" key="7">
    <source>
        <dbReference type="ARBA" id="ARBA00023306"/>
    </source>
</evidence>
<keyword evidence="4" id="KW-0498">Mitosis</keyword>
<dbReference type="Pfam" id="PF20168">
    <property type="entry name" value="PDS5"/>
    <property type="match status" value="1"/>
</dbReference>
<comment type="caution">
    <text evidence="9">The sequence shown here is derived from an EMBL/GenBank/DDBJ whole genome shotgun (WGS) entry which is preliminary data.</text>
</comment>
<dbReference type="GO" id="GO:0005634">
    <property type="term" value="C:nucleus"/>
    <property type="evidence" value="ECO:0007669"/>
    <property type="project" value="UniProtKB-SubCell"/>
</dbReference>
<dbReference type="Proteomes" id="UP000298416">
    <property type="component" value="Unassembled WGS sequence"/>
</dbReference>
<evidence type="ECO:0000256" key="6">
    <source>
        <dbReference type="ARBA" id="ARBA00023242"/>
    </source>
</evidence>
<dbReference type="PANTHER" id="PTHR12663">
    <property type="entry name" value="ANDROGEN INDUCED INHIBITOR OF PROLIFERATION AS3 / PDS5-RELATED"/>
    <property type="match status" value="1"/>
</dbReference>
<dbReference type="InterPro" id="IPR016024">
    <property type="entry name" value="ARM-type_fold"/>
</dbReference>
<dbReference type="GO" id="GO:0051301">
    <property type="term" value="P:cell division"/>
    <property type="evidence" value="ECO:0007669"/>
    <property type="project" value="UniProtKB-KW"/>
</dbReference>
<dbReference type="EMBL" id="PNBA02000020">
    <property type="protein sequence ID" value="KAG6388411.1"/>
    <property type="molecule type" value="Genomic_DNA"/>
</dbReference>